<evidence type="ECO:0000259" key="1">
    <source>
        <dbReference type="Pfam" id="PF19480"/>
    </source>
</evidence>
<reference evidence="2 3" key="1">
    <citation type="journal article" date="2014" name="Genome Announc.">
        <title>Complete genome sequence of Magnetospirillum gryphiswaldense MSR-1.</title>
        <authorList>
            <person name="Wang X."/>
            <person name="Wang Q."/>
            <person name="Zhang W."/>
            <person name="Wang Y."/>
            <person name="Li L."/>
            <person name="Wen T."/>
            <person name="Zhang T."/>
            <person name="Zhang Y."/>
            <person name="Xu J."/>
            <person name="Hu J."/>
            <person name="Li S."/>
            <person name="Liu L."/>
            <person name="Liu J."/>
            <person name="Jiang W."/>
            <person name="Tian J."/>
            <person name="Li Y."/>
            <person name="Schuler D."/>
            <person name="Wang L."/>
            <person name="Li J."/>
        </authorList>
    </citation>
    <scope>NUCLEOTIDE SEQUENCE [LARGE SCALE GENOMIC DNA]</scope>
    <source>
        <strain evidence="3">DSM 6361 / JCM 21280 / NBRC 15271 / MSR-1</strain>
    </source>
</reference>
<dbReference type="HOGENOM" id="CLU_121835_0_0_5"/>
<dbReference type="KEGG" id="mgy:MGMSRv2__3359"/>
<name>V6F543_MAGGM</name>
<protein>
    <recommendedName>
        <fullName evidence="1">Cupin fold metalloprotein WbuC cupin domain-containing protein</fullName>
    </recommendedName>
</protein>
<dbReference type="eggNOG" id="COG0662">
    <property type="taxonomic scope" value="Bacteria"/>
</dbReference>
<dbReference type="Pfam" id="PF19480">
    <property type="entry name" value="DUF6016"/>
    <property type="match status" value="1"/>
</dbReference>
<accession>V6F543</accession>
<dbReference type="InterPro" id="IPR014710">
    <property type="entry name" value="RmlC-like_jellyroll"/>
</dbReference>
<dbReference type="CDD" id="cd07005">
    <property type="entry name" value="cupin_WbuC-like"/>
    <property type="match status" value="1"/>
</dbReference>
<dbReference type="EMBL" id="HG794546">
    <property type="protein sequence ID" value="CDL00574.1"/>
    <property type="molecule type" value="Genomic_DNA"/>
</dbReference>
<keyword evidence="3" id="KW-1185">Reference proteome</keyword>
<dbReference type="STRING" id="1430440.MGMSRv2__3359"/>
<gene>
    <name evidence="2" type="ordered locus">MGMSRv2__3359</name>
</gene>
<dbReference type="InterPro" id="IPR046058">
    <property type="entry name" value="WbuC_cupin"/>
</dbReference>
<sequence>MVPPMKTVTHATLADLAAEAAAAPRRRKNRNLHEHLDDPIQRLLNALEPGTYIRPHRHPDGVWELFTLLSGACSILVFDAQGVVTQRVDLAQDGTLAAEIPAGAWHGVVARRPGTVVIEVKPGPYVPGSFAAWAPEEGSDGAATCLDWLQRAQVGESFGHD</sequence>
<dbReference type="SUPFAM" id="SSF51182">
    <property type="entry name" value="RmlC-like cupins"/>
    <property type="match status" value="1"/>
</dbReference>
<dbReference type="InterPro" id="IPR027565">
    <property type="entry name" value="Cupin_WbuC"/>
</dbReference>
<feature type="domain" description="Cupin fold metalloprotein WbuC cupin" evidence="1">
    <location>
        <begin position="9"/>
        <end position="90"/>
    </location>
</feature>
<dbReference type="AlphaFoldDB" id="V6F543"/>
<dbReference type="NCBIfam" id="TIGR04366">
    <property type="entry name" value="cupin_WbuC"/>
    <property type="match status" value="1"/>
</dbReference>
<organism evidence="2 3">
    <name type="scientific">Magnetospirillum gryphiswaldense (strain DSM 6361 / JCM 21280 / NBRC 15271 / MSR-1)</name>
    <dbReference type="NCBI Taxonomy" id="431944"/>
    <lineage>
        <taxon>Bacteria</taxon>
        <taxon>Pseudomonadati</taxon>
        <taxon>Pseudomonadota</taxon>
        <taxon>Alphaproteobacteria</taxon>
        <taxon>Rhodospirillales</taxon>
        <taxon>Rhodospirillaceae</taxon>
        <taxon>Magnetospirillum</taxon>
    </lineage>
</organism>
<dbReference type="Proteomes" id="UP000018922">
    <property type="component" value="Chromosome I"/>
</dbReference>
<evidence type="ECO:0000313" key="2">
    <source>
        <dbReference type="EMBL" id="CDL00574.1"/>
    </source>
</evidence>
<evidence type="ECO:0000313" key="3">
    <source>
        <dbReference type="Proteomes" id="UP000018922"/>
    </source>
</evidence>
<dbReference type="Gene3D" id="2.60.120.10">
    <property type="entry name" value="Jelly Rolls"/>
    <property type="match status" value="1"/>
</dbReference>
<dbReference type="InterPro" id="IPR011051">
    <property type="entry name" value="RmlC_Cupin_sf"/>
</dbReference>
<proteinExistence type="predicted"/>